<evidence type="ECO:0000313" key="4">
    <source>
        <dbReference type="EMBL" id="KKW21160.1"/>
    </source>
</evidence>
<dbReference type="InterPro" id="IPR002035">
    <property type="entry name" value="VWF_A"/>
</dbReference>
<keyword evidence="2" id="KW-0812">Transmembrane</keyword>
<dbReference type="SUPFAM" id="SSF53300">
    <property type="entry name" value="vWA-like"/>
    <property type="match status" value="1"/>
</dbReference>
<dbReference type="EMBL" id="LCQQ01000013">
    <property type="protein sequence ID" value="KKW21160.1"/>
    <property type="molecule type" value="Genomic_DNA"/>
</dbReference>
<name>A0A0G1WRJ3_9BACT</name>
<keyword evidence="2" id="KW-0472">Membrane</keyword>
<dbReference type="SMART" id="SM00327">
    <property type="entry name" value="VWA"/>
    <property type="match status" value="1"/>
</dbReference>
<sequence length="834" mass="86158">MKIRIHRKNRGYIALISTIVISLILLALTANMSTAGFYVRFNSLDSEYKRVSLGYAESCIHAALLKLAKNNTYAPPSGGETVSVGSEACTIIEVLTDLSDPTKKTIKTKASFRGAFSNMEIVTIIQDPLVAPRIPAYIFVVVQVVNDNGGMSSAGDFTVNLTAVNPSASSFPGAETGTLITADAGPYSVSETGPAGYLTTYSADCSSTIAEGETKTCTITNNDVPTTATLTVIANVINNNSGSLGPGAFPLFIDGIAVSNGVGVTVSPGSHTVTGTGAGGYSASPWGNHCASDGTITLAVGESKTCIITYDDPAPPAPACADTVMMLDRTGSMSSTDLVNERIAAKGLLDLYAPLSPAPKVGVGVFGNPADTTNWSAIIVGNLTDVYSGLYTAIDTWLATSNGGTNLSSAISVGHNELISNGSPTAANVLILLSDGDTNRPTTNPIEAALDAADVAKSAGTKIFTIFFGTDPDGTGFSGQGLLAALANGSVPVGTGHPGHSGALHELGSANDRFLNGDSGFLSPSASSNSGWSNPNYAFVSDNNRAVANSDSDIVRYYNFNFSIPTGSVINGIEVQVEGYTANSRQAQISLSWNGSSYTFGSGIKTTNMPGTTAVAEDIRTFGGSTDTWNRTWIPGDFTNANFRVRLDANSSSGDLNIDHVRVKVYYTYPDAVAENADGDYFFISPTAADMPALFETIGTIVCPAAALPPPPPPPTTGTLQVITTVINDNGGTKVANDFTMIITAVNPSINSFPGVATPGRAVTVEPGSYSVDEGPTGPYVKTFAGCSGTIAAGETKTCTITNDDTPPPSNPPPPPPPPPNITIESWVEQPSGP</sequence>
<gene>
    <name evidence="4" type="ORF">UY61_C0013G0009</name>
</gene>
<dbReference type="InterPro" id="IPR036465">
    <property type="entry name" value="vWFA_dom_sf"/>
</dbReference>
<dbReference type="Pfam" id="PF00092">
    <property type="entry name" value="VWA"/>
    <property type="match status" value="1"/>
</dbReference>
<evidence type="ECO:0000256" key="2">
    <source>
        <dbReference type="SAM" id="Phobius"/>
    </source>
</evidence>
<feature type="compositionally biased region" description="Pro residues" evidence="1">
    <location>
        <begin position="806"/>
        <end position="821"/>
    </location>
</feature>
<dbReference type="InterPro" id="IPR045826">
    <property type="entry name" value="SpaA_PFL_dom_2"/>
</dbReference>
<dbReference type="Gene3D" id="3.40.50.410">
    <property type="entry name" value="von Willebrand factor, type A domain"/>
    <property type="match status" value="1"/>
</dbReference>
<feature type="region of interest" description="Disordered" evidence="1">
    <location>
        <begin position="797"/>
        <end position="834"/>
    </location>
</feature>
<comment type="caution">
    <text evidence="4">The sequence shown here is derived from an EMBL/GenBank/DDBJ whole genome shotgun (WGS) entry which is preliminary data.</text>
</comment>
<accession>A0A0G1WRJ3</accession>
<proteinExistence type="predicted"/>
<dbReference type="Pfam" id="PF19403">
    <property type="entry name" value="SpaA_2"/>
    <property type="match status" value="3"/>
</dbReference>
<reference evidence="4 5" key="1">
    <citation type="journal article" date="2015" name="Nature">
        <title>rRNA introns, odd ribosomes, and small enigmatic genomes across a large radiation of phyla.</title>
        <authorList>
            <person name="Brown C.T."/>
            <person name="Hug L.A."/>
            <person name="Thomas B.C."/>
            <person name="Sharon I."/>
            <person name="Castelle C.J."/>
            <person name="Singh A."/>
            <person name="Wilkins M.J."/>
            <person name="Williams K.H."/>
            <person name="Banfield J.F."/>
        </authorList>
    </citation>
    <scope>NUCLEOTIDE SEQUENCE [LARGE SCALE GENOMIC DNA]</scope>
</reference>
<organism evidence="4 5">
    <name type="scientific">Candidatus Adlerbacteria bacterium GW2011_GWC1_50_9</name>
    <dbReference type="NCBI Taxonomy" id="1618608"/>
    <lineage>
        <taxon>Bacteria</taxon>
        <taxon>Candidatus Adleribacteriota</taxon>
    </lineage>
</organism>
<evidence type="ECO:0000256" key="1">
    <source>
        <dbReference type="SAM" id="MobiDB-lite"/>
    </source>
</evidence>
<feature type="transmembrane region" description="Helical" evidence="2">
    <location>
        <begin position="12"/>
        <end position="39"/>
    </location>
</feature>
<dbReference type="Proteomes" id="UP000034201">
    <property type="component" value="Unassembled WGS sequence"/>
</dbReference>
<evidence type="ECO:0000259" key="3">
    <source>
        <dbReference type="PROSITE" id="PS50234"/>
    </source>
</evidence>
<protein>
    <recommendedName>
        <fullName evidence="3">VWFA domain-containing protein</fullName>
    </recommendedName>
</protein>
<keyword evidence="2" id="KW-1133">Transmembrane helix</keyword>
<evidence type="ECO:0000313" key="5">
    <source>
        <dbReference type="Proteomes" id="UP000034201"/>
    </source>
</evidence>
<dbReference type="AlphaFoldDB" id="A0A0G1WRJ3"/>
<dbReference type="CDD" id="cd00198">
    <property type="entry name" value="vWFA"/>
    <property type="match status" value="1"/>
</dbReference>
<feature type="domain" description="VWFA" evidence="3">
    <location>
        <begin position="322"/>
        <end position="488"/>
    </location>
</feature>
<dbReference type="PROSITE" id="PS50234">
    <property type="entry name" value="VWFA"/>
    <property type="match status" value="1"/>
</dbReference>